<feature type="non-terminal residue" evidence="2">
    <location>
        <position position="1"/>
    </location>
</feature>
<dbReference type="SMART" id="SM01132">
    <property type="entry name" value="DIL"/>
    <property type="match status" value="1"/>
</dbReference>
<dbReference type="PROSITE" id="PS51126">
    <property type="entry name" value="DILUTE"/>
    <property type="match status" value="1"/>
</dbReference>
<evidence type="ECO:0000313" key="3">
    <source>
        <dbReference type="Proteomes" id="UP000252139"/>
    </source>
</evidence>
<dbReference type="GO" id="GO:0051020">
    <property type="term" value="F:GTPase binding"/>
    <property type="evidence" value="ECO:0007669"/>
    <property type="project" value="TreeGrafter"/>
</dbReference>
<dbReference type="OrthoDB" id="6108017at2759"/>
<dbReference type="InterPro" id="IPR052072">
    <property type="entry name" value="Vascular_dev_regulator"/>
</dbReference>
<organism evidence="2 3">
    <name type="scientific">Rhizopus azygosporus</name>
    <name type="common">Rhizopus microsporus var. azygosporus</name>
    <dbReference type="NCBI Taxonomy" id="86630"/>
    <lineage>
        <taxon>Eukaryota</taxon>
        <taxon>Fungi</taxon>
        <taxon>Fungi incertae sedis</taxon>
        <taxon>Mucoromycota</taxon>
        <taxon>Mucoromycotina</taxon>
        <taxon>Mucoromycetes</taxon>
        <taxon>Mucorales</taxon>
        <taxon>Mucorineae</taxon>
        <taxon>Rhizopodaceae</taxon>
        <taxon>Rhizopus</taxon>
    </lineage>
</organism>
<dbReference type="PANTHER" id="PTHR16027:SF6">
    <property type="entry name" value="DILUTE DOMAIN-CONTAINING PROTEIN"/>
    <property type="match status" value="1"/>
</dbReference>
<dbReference type="AlphaFoldDB" id="A0A367JQB4"/>
<keyword evidence="3" id="KW-1185">Reference proteome</keyword>
<reference evidence="2 3" key="1">
    <citation type="journal article" date="2018" name="G3 (Bethesda)">
        <title>Phylogenetic and Phylogenomic Definition of Rhizopus Species.</title>
        <authorList>
            <person name="Gryganskyi A.P."/>
            <person name="Golan J."/>
            <person name="Dolatabadi S."/>
            <person name="Mondo S."/>
            <person name="Robb S."/>
            <person name="Idnurm A."/>
            <person name="Muszewska A."/>
            <person name="Steczkiewicz K."/>
            <person name="Masonjones S."/>
            <person name="Liao H.L."/>
            <person name="Gajdeczka M.T."/>
            <person name="Anike F."/>
            <person name="Vuek A."/>
            <person name="Anishchenko I.M."/>
            <person name="Voigt K."/>
            <person name="de Hoog G.S."/>
            <person name="Smith M.E."/>
            <person name="Heitman J."/>
            <person name="Vilgalys R."/>
            <person name="Stajich J.E."/>
        </authorList>
    </citation>
    <scope>NUCLEOTIDE SEQUENCE [LARGE SCALE GENOMIC DNA]</scope>
    <source>
        <strain evidence="2 3">CBS 357.93</strain>
    </source>
</reference>
<dbReference type="EMBL" id="PJQL01000879">
    <property type="protein sequence ID" value="RCH92075.1"/>
    <property type="molecule type" value="Genomic_DNA"/>
</dbReference>
<dbReference type="InterPro" id="IPR002710">
    <property type="entry name" value="Dilute_dom"/>
</dbReference>
<gene>
    <name evidence="2" type="primary">MYO2_5</name>
    <name evidence="2" type="ORF">CU097_001652</name>
</gene>
<evidence type="ECO:0000259" key="1">
    <source>
        <dbReference type="PROSITE" id="PS51126"/>
    </source>
</evidence>
<comment type="caution">
    <text evidence="2">The sequence shown here is derived from an EMBL/GenBank/DDBJ whole genome shotgun (WGS) entry which is preliminary data.</text>
</comment>
<dbReference type="Pfam" id="PF01843">
    <property type="entry name" value="DIL"/>
    <property type="match status" value="1"/>
</dbReference>
<name>A0A367JQB4_RHIAZ</name>
<evidence type="ECO:0000313" key="2">
    <source>
        <dbReference type="EMBL" id="RCH92075.1"/>
    </source>
</evidence>
<proteinExistence type="predicted"/>
<feature type="domain" description="Dilute" evidence="1">
    <location>
        <begin position="1"/>
        <end position="82"/>
    </location>
</feature>
<sequence length="145" mass="16664">LEEWCKAHDVSEATNKLEHLTQATKLLQLKKSTIDDIKNIYEVCWCLAPTQVQKLIQNYSVADYEDPISNEILRAVASRVSSSNTEDILLLDNTSLEESDYDQPEPHHVDINSYIPDYLNIQHVQRLVALANLSEQRKPQRMDSI</sequence>
<dbReference type="Proteomes" id="UP000252139">
    <property type="component" value="Unassembled WGS sequence"/>
</dbReference>
<dbReference type="STRING" id="86630.A0A367JQB4"/>
<accession>A0A367JQB4</accession>
<dbReference type="PANTHER" id="PTHR16027">
    <property type="entry name" value="DILUTE DOMAIN-CONTAINING PROTEIN YPR089W"/>
    <property type="match status" value="1"/>
</dbReference>
<protein>
    <submittedName>
        <fullName evidence="2">Myosin type-2 heavy chain 1</fullName>
    </submittedName>
</protein>